<dbReference type="Gene3D" id="3.90.1570.10">
    <property type="entry name" value="tt1808, chain A"/>
    <property type="match status" value="1"/>
</dbReference>
<keyword evidence="2" id="KW-0255">Endonuclease</keyword>
<dbReference type="PANTHER" id="PTHR47152">
    <property type="entry name" value="SLR2084 PROTEIN-RELATED"/>
    <property type="match status" value="1"/>
</dbReference>
<accession>A0A951QL90</accession>
<keyword evidence="2" id="KW-0540">Nuclease</keyword>
<feature type="domain" description="Putative restriction endonuclease" evidence="1">
    <location>
        <begin position="23"/>
        <end position="172"/>
    </location>
</feature>
<dbReference type="InterPro" id="IPR008538">
    <property type="entry name" value="Uma2"/>
</dbReference>
<evidence type="ECO:0000313" key="3">
    <source>
        <dbReference type="Proteomes" id="UP000729701"/>
    </source>
</evidence>
<dbReference type="InterPro" id="IPR012296">
    <property type="entry name" value="Nuclease_put_TT1808"/>
</dbReference>
<reference evidence="2" key="2">
    <citation type="journal article" date="2022" name="Microbiol. Resour. Announc.">
        <title>Metagenome Sequencing to Explore Phylogenomics of Terrestrial Cyanobacteria.</title>
        <authorList>
            <person name="Ward R.D."/>
            <person name="Stajich J.E."/>
            <person name="Johansen J.R."/>
            <person name="Huntemann M."/>
            <person name="Clum A."/>
            <person name="Foster B."/>
            <person name="Foster B."/>
            <person name="Roux S."/>
            <person name="Palaniappan K."/>
            <person name="Varghese N."/>
            <person name="Mukherjee S."/>
            <person name="Reddy T.B.K."/>
            <person name="Daum C."/>
            <person name="Copeland A."/>
            <person name="Chen I.A."/>
            <person name="Ivanova N.N."/>
            <person name="Kyrpides N.C."/>
            <person name="Shapiro N."/>
            <person name="Eloe-Fadrosh E.A."/>
            <person name="Pietrasiak N."/>
        </authorList>
    </citation>
    <scope>NUCLEOTIDE SEQUENCE</scope>
    <source>
        <strain evidence="2">GSE-NOS-MK-12-04C</strain>
    </source>
</reference>
<reference evidence="2" key="1">
    <citation type="submission" date="2021-05" db="EMBL/GenBank/DDBJ databases">
        <authorList>
            <person name="Pietrasiak N."/>
            <person name="Ward R."/>
            <person name="Stajich J.E."/>
            <person name="Kurbessoian T."/>
        </authorList>
    </citation>
    <scope>NUCLEOTIDE SEQUENCE</scope>
    <source>
        <strain evidence="2">GSE-NOS-MK-12-04C</strain>
    </source>
</reference>
<dbReference type="GO" id="GO:0004519">
    <property type="term" value="F:endonuclease activity"/>
    <property type="evidence" value="ECO:0007669"/>
    <property type="project" value="UniProtKB-KW"/>
</dbReference>
<name>A0A951QL90_9CYAN</name>
<gene>
    <name evidence="2" type="ORF">KME60_11285</name>
</gene>
<dbReference type="PANTHER" id="PTHR47152:SF1">
    <property type="entry name" value="SLL1186 PROTEIN"/>
    <property type="match status" value="1"/>
</dbReference>
<sequence>MLLNIKRIDVPPGQRVLLRDVTWQEFETILDELGEHRAARIAYDGGVLEIMAPLPEHEFEKEIISDLIKALLEELDIEFLSLGSTTFKNKKMLKAIEPDQCFYIQNESKVRGKKKLDLETDPPPDLALEIDVTSRTNPSIYESLKVPELWRFEKGKLQINVLRNGSYAESEQSVIFPNFTLSETIIQYLELSQTAGRNSVIRAFRRLVQEQLQSEG</sequence>
<evidence type="ECO:0000259" key="1">
    <source>
        <dbReference type="Pfam" id="PF05685"/>
    </source>
</evidence>
<keyword evidence="2" id="KW-0378">Hydrolase</keyword>
<evidence type="ECO:0000313" key="2">
    <source>
        <dbReference type="EMBL" id="MBW4667985.1"/>
    </source>
</evidence>
<proteinExistence type="predicted"/>
<dbReference type="EMBL" id="JAHHGZ010000010">
    <property type="protein sequence ID" value="MBW4667985.1"/>
    <property type="molecule type" value="Genomic_DNA"/>
</dbReference>
<comment type="caution">
    <text evidence="2">The sequence shown here is derived from an EMBL/GenBank/DDBJ whole genome shotgun (WGS) entry which is preliminary data.</text>
</comment>
<dbReference type="Proteomes" id="UP000729701">
    <property type="component" value="Unassembled WGS sequence"/>
</dbReference>
<dbReference type="Pfam" id="PF05685">
    <property type="entry name" value="Uma2"/>
    <property type="match status" value="1"/>
</dbReference>
<dbReference type="AlphaFoldDB" id="A0A951QL90"/>
<organism evidence="2 3">
    <name type="scientific">Cyanomargarita calcarea GSE-NOS-MK-12-04C</name>
    <dbReference type="NCBI Taxonomy" id="2839659"/>
    <lineage>
        <taxon>Bacteria</taxon>
        <taxon>Bacillati</taxon>
        <taxon>Cyanobacteriota</taxon>
        <taxon>Cyanophyceae</taxon>
        <taxon>Nostocales</taxon>
        <taxon>Cyanomargaritaceae</taxon>
        <taxon>Cyanomargarita</taxon>
    </lineage>
</organism>
<protein>
    <submittedName>
        <fullName evidence="2">Uma2 family endonuclease</fullName>
    </submittedName>
</protein>
<dbReference type="CDD" id="cd06260">
    <property type="entry name" value="DUF820-like"/>
    <property type="match status" value="1"/>
</dbReference>